<evidence type="ECO:0000313" key="1">
    <source>
        <dbReference type="EMBL" id="MDX8151093.1"/>
    </source>
</evidence>
<dbReference type="RefSeq" id="WP_319953246.1">
    <property type="nucleotide sequence ID" value="NZ_JAXAVX010000002.1"/>
</dbReference>
<keyword evidence="2" id="KW-1185">Reference proteome</keyword>
<protein>
    <submittedName>
        <fullName evidence="1">Uncharacterized protein</fullName>
    </submittedName>
</protein>
<gene>
    <name evidence="1" type="ORF">SK069_05775</name>
</gene>
<proteinExistence type="predicted"/>
<dbReference type="EMBL" id="JAXAVX010000002">
    <property type="protein sequence ID" value="MDX8151093.1"/>
    <property type="molecule type" value="Genomic_DNA"/>
</dbReference>
<sequence>MSTFVELEDGLFALVQEIRDEHPQLHGPPARLWGKTHVSLLPAIWIDLQPESEVNDSASLAGCSVADDVRVAIRIAVDTAAEGTGQDAHHLGGYVDPVLGLVDRAMNESKDRFGGGVYLARRLRFSFELASLGTTQAQTLVIPLLLQWQHDTPTA</sequence>
<evidence type="ECO:0000313" key="2">
    <source>
        <dbReference type="Proteomes" id="UP001277761"/>
    </source>
</evidence>
<organism evidence="1 2">
    <name type="scientific">Patulibacter brassicae</name>
    <dbReference type="NCBI Taxonomy" id="1705717"/>
    <lineage>
        <taxon>Bacteria</taxon>
        <taxon>Bacillati</taxon>
        <taxon>Actinomycetota</taxon>
        <taxon>Thermoleophilia</taxon>
        <taxon>Solirubrobacterales</taxon>
        <taxon>Patulibacteraceae</taxon>
        <taxon>Patulibacter</taxon>
    </lineage>
</organism>
<name>A0ABU4VH17_9ACTN</name>
<dbReference type="Proteomes" id="UP001277761">
    <property type="component" value="Unassembled WGS sequence"/>
</dbReference>
<reference evidence="1 2" key="1">
    <citation type="submission" date="2023-11" db="EMBL/GenBank/DDBJ databases">
        <authorList>
            <person name="Xu M."/>
            <person name="Jiang T."/>
        </authorList>
    </citation>
    <scope>NUCLEOTIDE SEQUENCE [LARGE SCALE GENOMIC DNA]</scope>
    <source>
        <strain evidence="1 2">SD</strain>
    </source>
</reference>
<comment type="caution">
    <text evidence="1">The sequence shown here is derived from an EMBL/GenBank/DDBJ whole genome shotgun (WGS) entry which is preliminary data.</text>
</comment>
<accession>A0ABU4VH17</accession>